<evidence type="ECO:0000313" key="2">
    <source>
        <dbReference type="Proteomes" id="UP001348369"/>
    </source>
</evidence>
<organism evidence="1 2">
    <name type="scientific">Streptomyces scopuliridis</name>
    <dbReference type="NCBI Taxonomy" id="452529"/>
    <lineage>
        <taxon>Bacteria</taxon>
        <taxon>Bacillati</taxon>
        <taxon>Actinomycetota</taxon>
        <taxon>Actinomycetes</taxon>
        <taxon>Kitasatosporales</taxon>
        <taxon>Streptomycetaceae</taxon>
        <taxon>Streptomyces</taxon>
    </lineage>
</organism>
<reference evidence="1" key="1">
    <citation type="submission" date="2022-10" db="EMBL/GenBank/DDBJ databases">
        <title>The complete genomes of actinobacterial strains from the NBC collection.</title>
        <authorList>
            <person name="Joergensen T.S."/>
            <person name="Alvarez Arevalo M."/>
            <person name="Sterndorff E.B."/>
            <person name="Faurdal D."/>
            <person name="Vuksanovic O."/>
            <person name="Mourched A.-S."/>
            <person name="Charusanti P."/>
            <person name="Shaw S."/>
            <person name="Blin K."/>
            <person name="Weber T."/>
        </authorList>
    </citation>
    <scope>NUCLEOTIDE SEQUENCE</scope>
    <source>
        <strain evidence="1">NBC 01771</strain>
    </source>
</reference>
<dbReference type="Proteomes" id="UP001348369">
    <property type="component" value="Chromosome"/>
</dbReference>
<name>A0ACD4ZV71_9ACTN</name>
<sequence>MPGTHNFWRPSLTGYAKSSPAEHRPAEKSLKIVVAGGFGAGKSTMVGAVSEIAPLSTEETITTASTSTDSLAGVEAKTTTTVAMDFGRITLPLQNVQLLLFGAPGQSRFLYIWDDLSLGALGAVVLADTRRLADSFDVVAFFEKRAIPFVVAVNEFEGAPFQYTPDEVREALELPPAVPVLRCDAREKRSARNVLLSLVEHAADTARATSPALQEVHS</sequence>
<proteinExistence type="predicted"/>
<keyword evidence="2" id="KW-1185">Reference proteome</keyword>
<gene>
    <name evidence="1" type="ORF">OG835_35000</name>
</gene>
<dbReference type="EMBL" id="CP109109">
    <property type="protein sequence ID" value="WSC01707.1"/>
    <property type="molecule type" value="Genomic_DNA"/>
</dbReference>
<protein>
    <submittedName>
        <fullName evidence="1">ATP/GTP-binding protein</fullName>
    </submittedName>
</protein>
<accession>A0ACD4ZV71</accession>
<evidence type="ECO:0000313" key="1">
    <source>
        <dbReference type="EMBL" id="WSC01707.1"/>
    </source>
</evidence>